<name>A0ABR4GD62_9EURO</name>
<sequence>MAELLRKVGALFSMDRSSELKHQAADTDNDAVCLVKEPPTCRTHDSTGQPRTARVAEAPSNKGQRPEANARNGNPSQAQTPSPTRHIDRDHSTRRRRKSKSAWTKLKLLRKEHKALMLEHQLLNQTLGNAISEKDTEIERHQAHAHALQLELNGAQRLTTKLQADVRIAQEGALRVIEKERHTYMEDSVVRNRLEIMGDQFVSWARRHAIEDVALLKSVPAMKMEDIIRNLEDFCAQDSWQAMESTSPAIATQLPLLLVQASIAKNLLSHVFSNPFFYLPTESQSKACPTPRSMRGLYGALLKTKERDAHIWRSHTLRILHHVRSEPQGSSWIPYLLKMFSSRLAREFVEGPVRVLLRPVINESEHTSRKQSLEKLVFAAADLAFSLWMQRVDITCSGLDEMPRFKSSRSDLMTLHRLHHMEENDCSLDGHRVVLVTRPLITAWGDENGENYDQHKIWAKGTVCVEETLCPDSRRPGYQREG</sequence>
<proteinExistence type="predicted"/>
<protein>
    <submittedName>
        <fullName evidence="3">Uncharacterized protein</fullName>
    </submittedName>
</protein>
<evidence type="ECO:0000313" key="4">
    <source>
        <dbReference type="Proteomes" id="UP001610563"/>
    </source>
</evidence>
<organism evidence="3 4">
    <name type="scientific">Aspergillus keveii</name>
    <dbReference type="NCBI Taxonomy" id="714993"/>
    <lineage>
        <taxon>Eukaryota</taxon>
        <taxon>Fungi</taxon>
        <taxon>Dikarya</taxon>
        <taxon>Ascomycota</taxon>
        <taxon>Pezizomycotina</taxon>
        <taxon>Eurotiomycetes</taxon>
        <taxon>Eurotiomycetidae</taxon>
        <taxon>Eurotiales</taxon>
        <taxon>Aspergillaceae</taxon>
        <taxon>Aspergillus</taxon>
        <taxon>Aspergillus subgen. Nidulantes</taxon>
    </lineage>
</organism>
<gene>
    <name evidence="3" type="ORF">BJX66DRAFT_335430</name>
</gene>
<reference evidence="3 4" key="1">
    <citation type="submission" date="2024-07" db="EMBL/GenBank/DDBJ databases">
        <title>Section-level genome sequencing and comparative genomics of Aspergillus sections Usti and Cavernicolus.</title>
        <authorList>
            <consortium name="Lawrence Berkeley National Laboratory"/>
            <person name="Nybo J.L."/>
            <person name="Vesth T.C."/>
            <person name="Theobald S."/>
            <person name="Frisvad J.C."/>
            <person name="Larsen T.O."/>
            <person name="Kjaerboelling I."/>
            <person name="Rothschild-Mancinelli K."/>
            <person name="Lyhne E.K."/>
            <person name="Kogle M.E."/>
            <person name="Barry K."/>
            <person name="Clum A."/>
            <person name="Na H."/>
            <person name="Ledsgaard L."/>
            <person name="Lin J."/>
            <person name="Lipzen A."/>
            <person name="Kuo A."/>
            <person name="Riley R."/>
            <person name="Mondo S."/>
            <person name="Labutti K."/>
            <person name="Haridas S."/>
            <person name="Pangalinan J."/>
            <person name="Salamov A.A."/>
            <person name="Simmons B.A."/>
            <person name="Magnuson J.K."/>
            <person name="Chen J."/>
            <person name="Drula E."/>
            <person name="Henrissat B."/>
            <person name="Wiebenga A."/>
            <person name="Lubbers R.J."/>
            <person name="Gomes A.C."/>
            <person name="Makela M.R."/>
            <person name="Stajich J."/>
            <person name="Grigoriev I.V."/>
            <person name="Mortensen U.H."/>
            <person name="De Vries R.P."/>
            <person name="Baker S.E."/>
            <person name="Andersen M.R."/>
        </authorList>
    </citation>
    <scope>NUCLEOTIDE SEQUENCE [LARGE SCALE GENOMIC DNA]</scope>
    <source>
        <strain evidence="3 4">CBS 209.92</strain>
    </source>
</reference>
<feature type="region of interest" description="Disordered" evidence="2">
    <location>
        <begin position="38"/>
        <end position="101"/>
    </location>
</feature>
<evidence type="ECO:0000256" key="2">
    <source>
        <dbReference type="SAM" id="MobiDB-lite"/>
    </source>
</evidence>
<keyword evidence="1" id="KW-0175">Coiled coil</keyword>
<keyword evidence="4" id="KW-1185">Reference proteome</keyword>
<dbReference type="Proteomes" id="UP001610563">
    <property type="component" value="Unassembled WGS sequence"/>
</dbReference>
<dbReference type="EMBL" id="JBFTWV010000022">
    <property type="protein sequence ID" value="KAL2796973.1"/>
    <property type="molecule type" value="Genomic_DNA"/>
</dbReference>
<comment type="caution">
    <text evidence="3">The sequence shown here is derived from an EMBL/GenBank/DDBJ whole genome shotgun (WGS) entry which is preliminary data.</text>
</comment>
<evidence type="ECO:0000256" key="1">
    <source>
        <dbReference type="SAM" id="Coils"/>
    </source>
</evidence>
<evidence type="ECO:0000313" key="3">
    <source>
        <dbReference type="EMBL" id="KAL2796973.1"/>
    </source>
</evidence>
<feature type="compositionally biased region" description="Polar residues" evidence="2">
    <location>
        <begin position="71"/>
        <end position="83"/>
    </location>
</feature>
<feature type="coiled-coil region" evidence="1">
    <location>
        <begin position="106"/>
        <end position="158"/>
    </location>
</feature>
<accession>A0ABR4GD62</accession>